<evidence type="ECO:0000313" key="1">
    <source>
        <dbReference type="EMBL" id="VFJ51594.1"/>
    </source>
</evidence>
<dbReference type="AlphaFoldDB" id="A0A450SFG9"/>
<organism evidence="1">
    <name type="scientific">Candidatus Kentrum sp. FW</name>
    <dbReference type="NCBI Taxonomy" id="2126338"/>
    <lineage>
        <taxon>Bacteria</taxon>
        <taxon>Pseudomonadati</taxon>
        <taxon>Pseudomonadota</taxon>
        <taxon>Gammaproteobacteria</taxon>
        <taxon>Candidatus Kentrum</taxon>
    </lineage>
</organism>
<dbReference type="EMBL" id="CAADEW010000032">
    <property type="protein sequence ID" value="VFJ51594.1"/>
    <property type="molecule type" value="Genomic_DNA"/>
</dbReference>
<gene>
    <name evidence="1" type="ORF">BECKFW1821A_GA0114235_10324</name>
</gene>
<name>A0A450SFG9_9GAMM</name>
<protein>
    <submittedName>
        <fullName evidence="1">Uncharacterized protein</fullName>
    </submittedName>
</protein>
<reference evidence="1" key="1">
    <citation type="submission" date="2019-02" db="EMBL/GenBank/DDBJ databases">
        <authorList>
            <person name="Gruber-Vodicka R. H."/>
            <person name="Seah K. B. B."/>
        </authorList>
    </citation>
    <scope>NUCLEOTIDE SEQUENCE</scope>
    <source>
        <strain evidence="1">BECK_BZ15</strain>
    </source>
</reference>
<sequence length="71" mass="8291">MNRNWRRLTDPDLFRYNSEHRYGMLAFAIAKAIVHSRFVRGSENAYSAGTGSIDMVYTWVDMNRTVSRMLS</sequence>
<proteinExistence type="predicted"/>
<accession>A0A450SFG9</accession>